<reference evidence="1 2" key="1">
    <citation type="submission" date="2019-05" db="EMBL/GenBank/DDBJ databases">
        <authorList>
            <consortium name="Pathogen Informatics"/>
        </authorList>
    </citation>
    <scope>NUCLEOTIDE SEQUENCE [LARGE SCALE GENOMIC DNA]</scope>
    <source>
        <strain evidence="1 2">NCTC10924</strain>
    </source>
</reference>
<dbReference type="EMBL" id="LR594052">
    <property type="protein sequence ID" value="VTT42137.1"/>
    <property type="molecule type" value="Genomic_DNA"/>
</dbReference>
<dbReference type="AlphaFoldDB" id="A0A4V0H3J9"/>
<accession>A0A4V0H3J9</accession>
<proteinExistence type="predicted"/>
<protein>
    <submittedName>
        <fullName evidence="1">Uncharacterized protein</fullName>
    </submittedName>
</protein>
<dbReference type="RefSeq" id="WP_093958909.1">
    <property type="nucleotide sequence ID" value="NZ_FZQN01000001.1"/>
</dbReference>
<dbReference type="Proteomes" id="UP000306241">
    <property type="component" value="Chromosome"/>
</dbReference>
<evidence type="ECO:0000313" key="2">
    <source>
        <dbReference type="Proteomes" id="UP000306241"/>
    </source>
</evidence>
<organism evidence="1 2">
    <name type="scientific">Streptococcus porcinus</name>
    <dbReference type="NCBI Taxonomy" id="1340"/>
    <lineage>
        <taxon>Bacteria</taxon>
        <taxon>Bacillati</taxon>
        <taxon>Bacillota</taxon>
        <taxon>Bacilli</taxon>
        <taxon>Lactobacillales</taxon>
        <taxon>Streptococcaceae</taxon>
        <taxon>Streptococcus</taxon>
    </lineage>
</organism>
<name>A0A4V0H3J9_STRPO</name>
<gene>
    <name evidence="1" type="ORF">NCTC10924_00500</name>
</gene>
<evidence type="ECO:0000313" key="1">
    <source>
        <dbReference type="EMBL" id="VTT42137.1"/>
    </source>
</evidence>
<sequence length="227" mass="27100">MKLELDGINNAGWTFTSARMLQLKYLFEFINTKESTEYFNYKQLQSEVNNYYAELDGSRVRMFFPWLYYYGVLNDYEEIHTYNELFSELGKAFGIFLDIYIEVTSNSNQQYSKEQIAQVNSTFCSFINNFYYNLLNSEKSSIYKLVVKVLQELKYLTKEEFFVLTHSVKNKLDYNWIINTIEEMRLNSDNLEVKINNNQNAWGYIIPFLQQAGIVYNEKNTIYLIEE</sequence>